<feature type="region of interest" description="Disordered" evidence="4">
    <location>
        <begin position="221"/>
        <end position="305"/>
    </location>
</feature>
<dbReference type="GO" id="GO:0030527">
    <property type="term" value="F:structural constituent of chromatin"/>
    <property type="evidence" value="ECO:0007669"/>
    <property type="project" value="InterPro"/>
</dbReference>
<keyword evidence="5" id="KW-1133">Transmembrane helix</keyword>
<evidence type="ECO:0000256" key="5">
    <source>
        <dbReference type="SAM" id="Phobius"/>
    </source>
</evidence>
<dbReference type="PANTHER" id="PTHR33175:SF2">
    <property type="entry name" value="INTEGRATION HOST FACTOR SUBUNIT ALPHA"/>
    <property type="match status" value="1"/>
</dbReference>
<keyword evidence="2" id="KW-0238">DNA-binding</keyword>
<dbReference type="RefSeq" id="WP_042519655.1">
    <property type="nucleotide sequence ID" value="NZ_JXQK01000065.1"/>
</dbReference>
<dbReference type="CDD" id="cd13832">
    <property type="entry name" value="IHF"/>
    <property type="match status" value="1"/>
</dbReference>
<keyword evidence="5" id="KW-0472">Membrane</keyword>
<sequence length="502" mass="54167">MGKILMKDIASQLAKKKNIRISEAENYLDAFFAVIHDGLKADKLVKIKGFGTFKLIEVRDRESVDVNTGERVLIDGHTKITFTPENSLKEMVNKPFSQFETVELNDGVEFGSMPNENVEAENGNIGNKDSESENNSTVDNTSVSGENSRLSVDYGNDGHCGSELDIAKEVGSDDGIVEAESEAATEEEVILNNSTDTLDSHNSQSGNTDALVHADNEAESRISFKTEDELSLVSGETPDSESETEKDPSDNQPSPSALQAGDSANVVDETFPDSDNNALDNKEKSQDPFVASDETERRNAQGQSQMAYVASGIPEGDTRKAHKKAGNVKLVLLSLLALASIASAFVAGLYLGGKNERSVPASKVVVVKKAYPSKKNGYQKAAVSKAADTIAAKVNIAGEDNVEKGGKAEIKDVQDHISETENSEIQSAKRMVKTGAYVIEGTERTVKVKDGQTMKVLARRYLGEGMECYLQVHNGKSEVKVGETINIPKLKLKKKAANNKVS</sequence>
<evidence type="ECO:0000256" key="1">
    <source>
        <dbReference type="ARBA" id="ARBA00010529"/>
    </source>
</evidence>
<gene>
    <name evidence="6" type="ORF">ST44_09440</name>
</gene>
<dbReference type="Proteomes" id="UP000032046">
    <property type="component" value="Unassembled WGS sequence"/>
</dbReference>
<dbReference type="Pfam" id="PF00216">
    <property type="entry name" value="Bac_DNA_binding"/>
    <property type="match status" value="1"/>
</dbReference>
<evidence type="ECO:0000256" key="4">
    <source>
        <dbReference type="SAM" id="MobiDB-lite"/>
    </source>
</evidence>
<evidence type="ECO:0008006" key="8">
    <source>
        <dbReference type="Google" id="ProtNLM"/>
    </source>
</evidence>
<comment type="caution">
    <text evidence="6">The sequence shown here is derived from an EMBL/GenBank/DDBJ whole genome shotgun (WGS) entry which is preliminary data.</text>
</comment>
<keyword evidence="5" id="KW-0812">Transmembrane</keyword>
<keyword evidence="7" id="KW-1185">Reference proteome</keyword>
<reference evidence="6 7" key="1">
    <citation type="submission" date="2015-01" db="EMBL/GenBank/DDBJ databases">
        <title>Comparative genomics of non-oral Prevotella species.</title>
        <authorList>
            <person name="Accetto T."/>
            <person name="Nograsek B."/>
            <person name="Avgustin G."/>
        </authorList>
    </citation>
    <scope>NUCLEOTIDE SEQUENCE [LARGE SCALE GENOMIC DNA]</scope>
    <source>
        <strain evidence="6 7">P5-119</strain>
    </source>
</reference>
<evidence type="ECO:0000256" key="2">
    <source>
        <dbReference type="ARBA" id="ARBA00023125"/>
    </source>
</evidence>
<proteinExistence type="inferred from homology"/>
<accession>A0A0D0IYI2</accession>
<dbReference type="AlphaFoldDB" id="A0A0D0IYI2"/>
<dbReference type="EMBL" id="JXQK01000065">
    <property type="protein sequence ID" value="KIP61600.1"/>
    <property type="molecule type" value="Genomic_DNA"/>
</dbReference>
<evidence type="ECO:0000256" key="3">
    <source>
        <dbReference type="RuleBase" id="RU003939"/>
    </source>
</evidence>
<evidence type="ECO:0000313" key="7">
    <source>
        <dbReference type="Proteomes" id="UP000032046"/>
    </source>
</evidence>
<dbReference type="InterPro" id="IPR000119">
    <property type="entry name" value="Hist_DNA-bd"/>
</dbReference>
<comment type="similarity">
    <text evidence="1 3">Belongs to the bacterial histone-like protein family.</text>
</comment>
<feature type="region of interest" description="Disordered" evidence="4">
    <location>
        <begin position="108"/>
        <end position="157"/>
    </location>
</feature>
<dbReference type="Gene3D" id="4.10.520.10">
    <property type="entry name" value="IHF-like DNA-binding proteins"/>
    <property type="match status" value="1"/>
</dbReference>
<feature type="compositionally biased region" description="Polar residues" evidence="4">
    <location>
        <begin position="133"/>
        <end position="150"/>
    </location>
</feature>
<dbReference type="PANTHER" id="PTHR33175">
    <property type="entry name" value="DNA-BINDING PROTEIN HU"/>
    <property type="match status" value="1"/>
</dbReference>
<evidence type="ECO:0000313" key="6">
    <source>
        <dbReference type="EMBL" id="KIP61600.1"/>
    </source>
</evidence>
<feature type="transmembrane region" description="Helical" evidence="5">
    <location>
        <begin position="330"/>
        <end position="351"/>
    </location>
</feature>
<dbReference type="GO" id="GO:0003677">
    <property type="term" value="F:DNA binding"/>
    <property type="evidence" value="ECO:0007669"/>
    <property type="project" value="UniProtKB-KW"/>
</dbReference>
<organism evidence="6 7">
    <name type="scientific">Prevotella pectinovora</name>
    <dbReference type="NCBI Taxonomy" id="1602169"/>
    <lineage>
        <taxon>Bacteria</taxon>
        <taxon>Pseudomonadati</taxon>
        <taxon>Bacteroidota</taxon>
        <taxon>Bacteroidia</taxon>
        <taxon>Bacteroidales</taxon>
        <taxon>Prevotellaceae</taxon>
        <taxon>Prevotella</taxon>
    </lineage>
</organism>
<dbReference type="SUPFAM" id="SSF47729">
    <property type="entry name" value="IHF-like DNA-binding proteins"/>
    <property type="match status" value="1"/>
</dbReference>
<dbReference type="STRING" id="1602171.ST44_09440"/>
<name>A0A0D0IYI2_9BACT</name>
<dbReference type="SMART" id="SM00411">
    <property type="entry name" value="BHL"/>
    <property type="match status" value="1"/>
</dbReference>
<dbReference type="InterPro" id="IPR010992">
    <property type="entry name" value="IHF-like_DNA-bd_dom_sf"/>
</dbReference>
<dbReference type="GO" id="GO:0005829">
    <property type="term" value="C:cytosol"/>
    <property type="evidence" value="ECO:0007669"/>
    <property type="project" value="TreeGrafter"/>
</dbReference>
<protein>
    <recommendedName>
        <fullName evidence="8">DNA-binding protein HU</fullName>
    </recommendedName>
</protein>